<evidence type="ECO:0000259" key="8">
    <source>
        <dbReference type="Pfam" id="PF16916"/>
    </source>
</evidence>
<evidence type="ECO:0000256" key="4">
    <source>
        <dbReference type="ARBA" id="ARBA00022989"/>
    </source>
</evidence>
<accession>A0ABP1GIA4</accession>
<dbReference type="Proteomes" id="UP001642409">
    <property type="component" value="Unassembled WGS sequence"/>
</dbReference>
<sequence>MPKNSILKNELYNEIIYTEEVLHTVTVENTKQKQALVIEGIPILPASFKHIYQELYVEKYSHELSSYCNCGNCLGPYNQCHHMENTEFKQFFEELPMRLTHLQAVNSASVKEIKQIMFNKAIIMLNNSPCQPDEEMTRNFNPITNTYIIYPKQECHVYKDLQQMFPQEYAQHFEPKKLAKDNSKRNGKIMINLSFMSSFILLAAILIALAISKSMSILATAMDLLLEILSGIVLFISVKLARKGIQQGQFQRTIHHNNPNNIKYIYAQRYESLGVLSFSCIMGTCSIILAATCISKIVSIAQGEDSQIEFGIVPMSIILFTLTLKVFLVTGCHIAAKQNPLQKDALLAYRDDHRNDIMSNSLGFIGAMLSSNLNGKWELCDPIASFILSIYILCNWAGNAITQMKQLAGHQADQEIIDDMMMRLLHQFNPKITEVDGFVGYQSGQQIVLEITLKVANTTTIQDAHNLCQKIQNGFECEVPGIERCFVHVETEDCKNEF</sequence>
<feature type="transmembrane region" description="Helical" evidence="6">
    <location>
        <begin position="189"/>
        <end position="211"/>
    </location>
</feature>
<name>A0ABP1GIA4_9EUKA</name>
<feature type="domain" description="Cation efflux protein transmembrane" evidence="7">
    <location>
        <begin position="268"/>
        <end position="407"/>
    </location>
</feature>
<protein>
    <submittedName>
        <fullName evidence="9">Cation_efflux family protein</fullName>
    </submittedName>
</protein>
<comment type="caution">
    <text evidence="9">The sequence shown here is derived from an EMBL/GenBank/DDBJ whole genome shotgun (WGS) entry which is preliminary data.</text>
</comment>
<dbReference type="Pfam" id="PF16916">
    <property type="entry name" value="ZT_dimer"/>
    <property type="match status" value="1"/>
</dbReference>
<evidence type="ECO:0000256" key="1">
    <source>
        <dbReference type="ARBA" id="ARBA00004141"/>
    </source>
</evidence>
<evidence type="ECO:0000256" key="5">
    <source>
        <dbReference type="ARBA" id="ARBA00023136"/>
    </source>
</evidence>
<organism evidence="9 10">
    <name type="scientific">Hexamita inflata</name>
    <dbReference type="NCBI Taxonomy" id="28002"/>
    <lineage>
        <taxon>Eukaryota</taxon>
        <taxon>Metamonada</taxon>
        <taxon>Diplomonadida</taxon>
        <taxon>Hexamitidae</taxon>
        <taxon>Hexamitinae</taxon>
        <taxon>Hexamita</taxon>
    </lineage>
</organism>
<keyword evidence="5 6" id="KW-0472">Membrane</keyword>
<proteinExistence type="predicted"/>
<dbReference type="InterPro" id="IPR027469">
    <property type="entry name" value="Cation_efflux_TMD_sf"/>
</dbReference>
<comment type="subcellular location">
    <subcellularLocation>
        <location evidence="1">Membrane</location>
        <topology evidence="1">Multi-pass membrane protein</topology>
    </subcellularLocation>
</comment>
<evidence type="ECO:0000313" key="9">
    <source>
        <dbReference type="EMBL" id="CAL5970941.1"/>
    </source>
</evidence>
<dbReference type="InterPro" id="IPR050291">
    <property type="entry name" value="CDF_Transporter"/>
</dbReference>
<evidence type="ECO:0000256" key="3">
    <source>
        <dbReference type="ARBA" id="ARBA00022692"/>
    </source>
</evidence>
<reference evidence="9 10" key="1">
    <citation type="submission" date="2024-07" db="EMBL/GenBank/DDBJ databases">
        <authorList>
            <person name="Akdeniz Z."/>
        </authorList>
    </citation>
    <scope>NUCLEOTIDE SEQUENCE [LARGE SCALE GENOMIC DNA]</scope>
</reference>
<keyword evidence="2" id="KW-0813">Transport</keyword>
<feature type="transmembrane region" description="Helical" evidence="6">
    <location>
        <begin position="310"/>
        <end position="336"/>
    </location>
</feature>
<dbReference type="InterPro" id="IPR027470">
    <property type="entry name" value="Cation_efflux_CTD"/>
</dbReference>
<dbReference type="SUPFAM" id="SSF161111">
    <property type="entry name" value="Cation efflux protein transmembrane domain-like"/>
    <property type="match status" value="1"/>
</dbReference>
<dbReference type="InterPro" id="IPR058533">
    <property type="entry name" value="Cation_efflux_TM"/>
</dbReference>
<dbReference type="SUPFAM" id="SSF160240">
    <property type="entry name" value="Cation efflux protein cytoplasmic domain-like"/>
    <property type="match status" value="1"/>
</dbReference>
<evidence type="ECO:0000313" key="10">
    <source>
        <dbReference type="Proteomes" id="UP001642409"/>
    </source>
</evidence>
<dbReference type="PANTHER" id="PTHR43840:SF13">
    <property type="entry name" value="CATION EFFLUX PROTEIN CYTOPLASMIC DOMAIN-CONTAINING PROTEIN"/>
    <property type="match status" value="1"/>
</dbReference>
<evidence type="ECO:0000256" key="6">
    <source>
        <dbReference type="SAM" id="Phobius"/>
    </source>
</evidence>
<dbReference type="Gene3D" id="3.30.70.1350">
    <property type="entry name" value="Cation efflux protein, cytoplasmic domain"/>
    <property type="match status" value="1"/>
</dbReference>
<feature type="domain" description="Cation efflux protein cytoplasmic" evidence="8">
    <location>
        <begin position="422"/>
        <end position="491"/>
    </location>
</feature>
<dbReference type="InterPro" id="IPR036837">
    <property type="entry name" value="Cation_efflux_CTD_sf"/>
</dbReference>
<keyword evidence="3 6" id="KW-0812">Transmembrane</keyword>
<evidence type="ECO:0000259" key="7">
    <source>
        <dbReference type="Pfam" id="PF01545"/>
    </source>
</evidence>
<evidence type="ECO:0000256" key="2">
    <source>
        <dbReference type="ARBA" id="ARBA00022448"/>
    </source>
</evidence>
<dbReference type="EMBL" id="CAXDID020000002">
    <property type="protein sequence ID" value="CAL5970941.1"/>
    <property type="molecule type" value="Genomic_DNA"/>
</dbReference>
<keyword evidence="4 6" id="KW-1133">Transmembrane helix</keyword>
<keyword evidence="10" id="KW-1185">Reference proteome</keyword>
<dbReference type="Gene3D" id="1.20.1510.10">
    <property type="entry name" value="Cation efflux protein transmembrane domain"/>
    <property type="match status" value="1"/>
</dbReference>
<feature type="transmembrane region" description="Helical" evidence="6">
    <location>
        <begin position="217"/>
        <end position="238"/>
    </location>
</feature>
<feature type="transmembrane region" description="Helical" evidence="6">
    <location>
        <begin position="273"/>
        <end position="298"/>
    </location>
</feature>
<dbReference type="PANTHER" id="PTHR43840">
    <property type="entry name" value="MITOCHONDRIAL METAL TRANSPORTER 1-RELATED"/>
    <property type="match status" value="1"/>
</dbReference>
<dbReference type="Pfam" id="PF01545">
    <property type="entry name" value="Cation_efflux"/>
    <property type="match status" value="1"/>
</dbReference>
<gene>
    <name evidence="9" type="ORF">HINF_LOCUS881</name>
</gene>